<protein>
    <recommendedName>
        <fullName evidence="4">GspL periplasmic domain-containing protein</fullName>
    </recommendedName>
</protein>
<keyword evidence="1" id="KW-1133">Transmembrane helix</keyword>
<accession>A0A517YWF9</accession>
<keyword evidence="1" id="KW-0812">Transmembrane</keyword>
<dbReference type="RefSeq" id="WP_145078593.1">
    <property type="nucleotide sequence ID" value="NZ_CP036425.1"/>
</dbReference>
<evidence type="ECO:0000256" key="1">
    <source>
        <dbReference type="SAM" id="Phobius"/>
    </source>
</evidence>
<reference evidence="2 3" key="1">
    <citation type="submission" date="2019-02" db="EMBL/GenBank/DDBJ databases">
        <title>Deep-cultivation of Planctomycetes and their phenomic and genomic characterization uncovers novel biology.</title>
        <authorList>
            <person name="Wiegand S."/>
            <person name="Jogler M."/>
            <person name="Boedeker C."/>
            <person name="Pinto D."/>
            <person name="Vollmers J."/>
            <person name="Rivas-Marin E."/>
            <person name="Kohn T."/>
            <person name="Peeters S.H."/>
            <person name="Heuer A."/>
            <person name="Rast P."/>
            <person name="Oberbeckmann S."/>
            <person name="Bunk B."/>
            <person name="Jeske O."/>
            <person name="Meyerdierks A."/>
            <person name="Storesund J.E."/>
            <person name="Kallscheuer N."/>
            <person name="Luecker S."/>
            <person name="Lage O.M."/>
            <person name="Pohl T."/>
            <person name="Merkel B.J."/>
            <person name="Hornburger P."/>
            <person name="Mueller R.-W."/>
            <person name="Bruemmer F."/>
            <person name="Labrenz M."/>
            <person name="Spormann A.M."/>
            <person name="Op den Camp H."/>
            <person name="Overmann J."/>
            <person name="Amann R."/>
            <person name="Jetten M.S.M."/>
            <person name="Mascher T."/>
            <person name="Medema M.H."/>
            <person name="Devos D.P."/>
            <person name="Kaster A.-K."/>
            <person name="Ovreas L."/>
            <person name="Rohde M."/>
            <person name="Galperin M.Y."/>
            <person name="Jogler C."/>
        </authorList>
    </citation>
    <scope>NUCLEOTIDE SEQUENCE [LARGE SCALE GENOMIC DNA]</scope>
    <source>
        <strain evidence="2 3">KS4</strain>
    </source>
</reference>
<gene>
    <name evidence="2" type="ORF">KS4_26410</name>
</gene>
<sequence length="455" mass="50783">MKDLLHAILIGESTCSLVVSRGNKLRTLILNPDSNSEDRNDFELVGFESATGNCIIGNPILSLPSAWCYTATVRQDVTNKRPRYETMLYQFEEFLPMDAEMLTASFETDIQQRSSIGCAVETKPIVQILTKLESKGIAVGCICPTIMLVYHALLKQKVLQPECRWLLIAEPNDAVSVVEIKNRKILHWRLLDVSDLSENEYFSAESIKSGAPVNILSVELPDRILDDLKSKDNLKINIVAKDVQSLVAEGALALQQDESLPIFNLLRGELAPRSSLQRYCFPIAYFLVSLILLLMSMVMVLNLRSNQYSQRISTSHEALTNLYQQSFPGKSVPLGVMGRLESEYRKVKGISRQGNVAPKPRSALDALAQILNQIPDDIRFKLTELQIEPNQIRLYGSARSHVNANKIVGALGNGKAVAGYTFELLRTENQTDRSVSFSIVGEKVTQPAYADRSHR</sequence>
<keyword evidence="1" id="KW-0472">Membrane</keyword>
<dbReference type="EMBL" id="CP036425">
    <property type="protein sequence ID" value="QDU34571.1"/>
    <property type="molecule type" value="Genomic_DNA"/>
</dbReference>
<organism evidence="2 3">
    <name type="scientific">Poriferisphaera corsica</name>
    <dbReference type="NCBI Taxonomy" id="2528020"/>
    <lineage>
        <taxon>Bacteria</taxon>
        <taxon>Pseudomonadati</taxon>
        <taxon>Planctomycetota</taxon>
        <taxon>Phycisphaerae</taxon>
        <taxon>Phycisphaerales</taxon>
        <taxon>Phycisphaeraceae</taxon>
        <taxon>Poriferisphaera</taxon>
    </lineage>
</organism>
<keyword evidence="3" id="KW-1185">Reference proteome</keyword>
<dbReference type="OrthoDB" id="267674at2"/>
<evidence type="ECO:0000313" key="2">
    <source>
        <dbReference type="EMBL" id="QDU34571.1"/>
    </source>
</evidence>
<dbReference type="AlphaFoldDB" id="A0A517YWF9"/>
<proteinExistence type="predicted"/>
<evidence type="ECO:0008006" key="4">
    <source>
        <dbReference type="Google" id="ProtNLM"/>
    </source>
</evidence>
<dbReference type="KEGG" id="pcor:KS4_26410"/>
<evidence type="ECO:0000313" key="3">
    <source>
        <dbReference type="Proteomes" id="UP000317369"/>
    </source>
</evidence>
<name>A0A517YWF9_9BACT</name>
<feature type="transmembrane region" description="Helical" evidence="1">
    <location>
        <begin position="283"/>
        <end position="303"/>
    </location>
</feature>
<dbReference type="Proteomes" id="UP000317369">
    <property type="component" value="Chromosome"/>
</dbReference>